<feature type="non-terminal residue" evidence="10">
    <location>
        <position position="188"/>
    </location>
</feature>
<dbReference type="GO" id="GO:0000428">
    <property type="term" value="C:DNA-directed RNA polymerase complex"/>
    <property type="evidence" value="ECO:0007669"/>
    <property type="project" value="UniProtKB-KW"/>
</dbReference>
<evidence type="ECO:0000256" key="6">
    <source>
        <dbReference type="ARBA" id="ARBA00023163"/>
    </source>
</evidence>
<dbReference type="InterPro" id="IPR042102">
    <property type="entry name" value="RNA_pol_Rpb1_3_sf"/>
</dbReference>
<dbReference type="EMBL" id="LLXH01009817">
    <property type="protein sequence ID" value="PKC50510.1"/>
    <property type="molecule type" value="Genomic_DNA"/>
</dbReference>
<evidence type="ECO:0000256" key="5">
    <source>
        <dbReference type="ARBA" id="ARBA00022695"/>
    </source>
</evidence>
<keyword evidence="3" id="KW-0240">DNA-directed RNA polymerase</keyword>
<evidence type="ECO:0000259" key="8">
    <source>
        <dbReference type="Pfam" id="PF04983"/>
    </source>
</evidence>
<evidence type="ECO:0000256" key="4">
    <source>
        <dbReference type="ARBA" id="ARBA00022679"/>
    </source>
</evidence>
<dbReference type="InterPro" id="IPR038120">
    <property type="entry name" value="Rpb1_funnel_sf"/>
</dbReference>
<evidence type="ECO:0000313" key="11">
    <source>
        <dbReference type="Proteomes" id="UP000232688"/>
    </source>
</evidence>
<evidence type="ECO:0000256" key="2">
    <source>
        <dbReference type="ARBA" id="ARBA00012418"/>
    </source>
</evidence>
<dbReference type="VEuPathDB" id="FungiDB:RhiirA1_405995"/>
<keyword evidence="6" id="KW-0804">Transcription</keyword>
<dbReference type="Pfam" id="PF05000">
    <property type="entry name" value="RNA_pol_Rpb1_4"/>
    <property type="match status" value="1"/>
</dbReference>
<proteinExistence type="predicted"/>
<reference evidence="10 11" key="1">
    <citation type="submission" date="2017-10" db="EMBL/GenBank/DDBJ databases">
        <title>Extensive intraspecific genome diversity in a model arbuscular mycorrhizal fungus.</title>
        <authorList>
            <person name="Chen E.C.H."/>
            <person name="Morin E."/>
            <person name="Baudet D."/>
            <person name="Noel J."/>
            <person name="Ndikumana S."/>
            <person name="Charron P."/>
            <person name="St-Onge C."/>
            <person name="Giorgi J."/>
            <person name="Grigoriev I.V."/>
            <person name="Roux C."/>
            <person name="Martin F.M."/>
            <person name="Corradi N."/>
        </authorList>
    </citation>
    <scope>NUCLEOTIDE SEQUENCE [LARGE SCALE GENOMIC DNA]</scope>
    <source>
        <strain evidence="10 11">A1</strain>
    </source>
</reference>
<comment type="function">
    <text evidence="1">DNA-dependent RNA polymerase catalyzes the transcription of DNA into RNA using the four ribonucleoside triphosphates as substrates.</text>
</comment>
<comment type="caution">
    <text evidence="10">The sequence shown here is derived from an EMBL/GenBank/DDBJ whole genome shotgun (WGS) entry which is preliminary data.</text>
</comment>
<reference evidence="10 11" key="2">
    <citation type="submission" date="2017-10" db="EMBL/GenBank/DDBJ databases">
        <title>Genome analyses suggest a sexual origin of heterokaryosis in a supposedly ancient asexual fungus.</title>
        <authorList>
            <person name="Corradi N."/>
            <person name="Sedzielewska K."/>
            <person name="Noel J."/>
            <person name="Charron P."/>
            <person name="Farinelli L."/>
            <person name="Marton T."/>
            <person name="Kruger M."/>
            <person name="Pelin A."/>
            <person name="Brachmann A."/>
            <person name="Corradi N."/>
        </authorList>
    </citation>
    <scope>NUCLEOTIDE SEQUENCE [LARGE SCALE GENOMIC DNA]</scope>
    <source>
        <strain evidence="10 11">A1</strain>
    </source>
</reference>
<dbReference type="PANTHER" id="PTHR19376">
    <property type="entry name" value="DNA-DIRECTED RNA POLYMERASE"/>
    <property type="match status" value="1"/>
</dbReference>
<evidence type="ECO:0000259" key="9">
    <source>
        <dbReference type="Pfam" id="PF05000"/>
    </source>
</evidence>
<dbReference type="GO" id="GO:0003677">
    <property type="term" value="F:DNA binding"/>
    <property type="evidence" value="ECO:0007669"/>
    <property type="project" value="InterPro"/>
</dbReference>
<evidence type="ECO:0000256" key="3">
    <source>
        <dbReference type="ARBA" id="ARBA00022478"/>
    </source>
</evidence>
<dbReference type="Pfam" id="PF04983">
    <property type="entry name" value="RNA_pol_Rpb1_3"/>
    <property type="match status" value="1"/>
</dbReference>
<dbReference type="GO" id="GO:0006351">
    <property type="term" value="P:DNA-templated transcription"/>
    <property type="evidence" value="ECO:0007669"/>
    <property type="project" value="InterPro"/>
</dbReference>
<sequence>INEPTAYNLEQKTPEKYFTHLRIDDELLKEVEASEGYSALSEQEKIDAKRHAVLKKYFEQAPIIHPFRKKFLGSIIAEVFKRFHITETSKMLDRMKDLGFKYSTKAGITVIVSVIVVLPEKKVDKVTVQFRRGLITEEERYDRVISSWSAAKDEIQSKLMDSLPNTNPIFMMSDSGARGNASNFTQLA</sequence>
<feature type="domain" description="RNA polymerase Rpb1" evidence="8">
    <location>
        <begin position="59"/>
        <end position="110"/>
    </location>
</feature>
<dbReference type="PANTHER" id="PTHR19376:SF54">
    <property type="entry name" value="DNA-DIRECTED RNA POLYMERASE SUBUNIT BETA"/>
    <property type="match status" value="1"/>
</dbReference>
<dbReference type="AlphaFoldDB" id="A0A2N0QHI0"/>
<dbReference type="Gene3D" id="1.10.274.100">
    <property type="entry name" value="RNA polymerase Rpb1, domain 3"/>
    <property type="match status" value="1"/>
</dbReference>
<evidence type="ECO:0000256" key="1">
    <source>
        <dbReference type="ARBA" id="ARBA00004026"/>
    </source>
</evidence>
<comment type="catalytic activity">
    <reaction evidence="7">
        <text>RNA(n) + a ribonucleoside 5'-triphosphate = RNA(n+1) + diphosphate</text>
        <dbReference type="Rhea" id="RHEA:21248"/>
        <dbReference type="Rhea" id="RHEA-COMP:14527"/>
        <dbReference type="Rhea" id="RHEA-COMP:17342"/>
        <dbReference type="ChEBI" id="CHEBI:33019"/>
        <dbReference type="ChEBI" id="CHEBI:61557"/>
        <dbReference type="ChEBI" id="CHEBI:140395"/>
        <dbReference type="EC" id="2.7.7.6"/>
    </reaction>
</comment>
<organism evidence="10 11">
    <name type="scientific">Rhizophagus irregularis</name>
    <dbReference type="NCBI Taxonomy" id="588596"/>
    <lineage>
        <taxon>Eukaryota</taxon>
        <taxon>Fungi</taxon>
        <taxon>Fungi incertae sedis</taxon>
        <taxon>Mucoromycota</taxon>
        <taxon>Glomeromycotina</taxon>
        <taxon>Glomeromycetes</taxon>
        <taxon>Glomerales</taxon>
        <taxon>Glomeraceae</taxon>
        <taxon>Rhizophagus</taxon>
    </lineage>
</organism>
<keyword evidence="5" id="KW-0548">Nucleotidyltransferase</keyword>
<dbReference type="EC" id="2.7.7.6" evidence="2"/>
<evidence type="ECO:0000313" key="10">
    <source>
        <dbReference type="EMBL" id="PKC50510.1"/>
    </source>
</evidence>
<dbReference type="GO" id="GO:0003899">
    <property type="term" value="F:DNA-directed RNA polymerase activity"/>
    <property type="evidence" value="ECO:0007669"/>
    <property type="project" value="UniProtKB-EC"/>
</dbReference>
<dbReference type="InterPro" id="IPR045867">
    <property type="entry name" value="DNA-dir_RpoC_beta_prime"/>
</dbReference>
<dbReference type="InterPro" id="IPR007066">
    <property type="entry name" value="RNA_pol_Rpb1_3"/>
</dbReference>
<dbReference type="SUPFAM" id="SSF64484">
    <property type="entry name" value="beta and beta-prime subunits of DNA dependent RNA-polymerase"/>
    <property type="match status" value="1"/>
</dbReference>
<protein>
    <recommendedName>
        <fullName evidence="2">DNA-directed RNA polymerase</fullName>
        <ecNumber evidence="2">2.7.7.6</ecNumber>
    </recommendedName>
</protein>
<feature type="non-terminal residue" evidence="10">
    <location>
        <position position="1"/>
    </location>
</feature>
<dbReference type="Gene3D" id="1.10.132.30">
    <property type="match status" value="1"/>
</dbReference>
<evidence type="ECO:0000256" key="7">
    <source>
        <dbReference type="ARBA" id="ARBA00048552"/>
    </source>
</evidence>
<dbReference type="Proteomes" id="UP000232688">
    <property type="component" value="Unassembled WGS sequence"/>
</dbReference>
<dbReference type="InterPro" id="IPR007083">
    <property type="entry name" value="RNA_pol_Rpb1_4"/>
</dbReference>
<name>A0A2N0QHI0_9GLOM</name>
<gene>
    <name evidence="10" type="ORF">RhiirA1_405995</name>
</gene>
<keyword evidence="4" id="KW-0808">Transferase</keyword>
<feature type="domain" description="RNA polymerase Rpb1" evidence="9">
    <location>
        <begin position="135"/>
        <end position="188"/>
    </location>
</feature>
<accession>A0A2N0QHI0</accession>